<reference evidence="2" key="1">
    <citation type="journal article" date="2010" name="Science">
        <title>Plasticity of animal genome architecture unmasked by rapid evolution of a pelagic tunicate.</title>
        <authorList>
            <person name="Denoeud F."/>
            <person name="Henriet S."/>
            <person name="Mungpakdee S."/>
            <person name="Aury J.M."/>
            <person name="Da Silva C."/>
            <person name="Brinkmann H."/>
            <person name="Mikhaleva J."/>
            <person name="Olsen L.C."/>
            <person name="Jubin C."/>
            <person name="Canestro C."/>
            <person name="Bouquet J.M."/>
            <person name="Danks G."/>
            <person name="Poulain J."/>
            <person name="Campsteijn C."/>
            <person name="Adamski M."/>
            <person name="Cross I."/>
            <person name="Yadetie F."/>
            <person name="Muffato M."/>
            <person name="Louis A."/>
            <person name="Butcher S."/>
            <person name="Tsagkogeorga G."/>
            <person name="Konrad A."/>
            <person name="Singh S."/>
            <person name="Jensen M.F."/>
            <person name="Cong E.H."/>
            <person name="Eikeseth-Otteraa H."/>
            <person name="Noel B."/>
            <person name="Anthouard V."/>
            <person name="Porcel B.M."/>
            <person name="Kachouri-Lafond R."/>
            <person name="Nishino A."/>
            <person name="Ugolini M."/>
            <person name="Chourrout P."/>
            <person name="Nishida H."/>
            <person name="Aasland R."/>
            <person name="Huzurbazar S."/>
            <person name="Westhof E."/>
            <person name="Delsuc F."/>
            <person name="Lehrach H."/>
            <person name="Reinhardt R."/>
            <person name="Weissenbach J."/>
            <person name="Roy S.W."/>
            <person name="Artiguenave F."/>
            <person name="Postlethwait J.H."/>
            <person name="Manak J.R."/>
            <person name="Thompson E.M."/>
            <person name="Jaillon O."/>
            <person name="Du Pasquier L."/>
            <person name="Boudinot P."/>
            <person name="Liberles D.A."/>
            <person name="Volff J.N."/>
            <person name="Philippe H."/>
            <person name="Lenhard B."/>
            <person name="Roest Crollius H."/>
            <person name="Wincker P."/>
            <person name="Chourrout D."/>
        </authorList>
    </citation>
    <scope>NUCLEOTIDE SEQUENCE [LARGE SCALE GENOMIC DNA]</scope>
</reference>
<dbReference type="Proteomes" id="UP000001307">
    <property type="component" value="Unassembled WGS sequence"/>
</dbReference>
<protein>
    <submittedName>
        <fullName evidence="2">Uncharacterized protein</fullName>
    </submittedName>
</protein>
<organism evidence="2">
    <name type="scientific">Oikopleura dioica</name>
    <name type="common">Tunicate</name>
    <dbReference type="NCBI Taxonomy" id="34765"/>
    <lineage>
        <taxon>Eukaryota</taxon>
        <taxon>Metazoa</taxon>
        <taxon>Chordata</taxon>
        <taxon>Tunicata</taxon>
        <taxon>Appendicularia</taxon>
        <taxon>Copelata</taxon>
        <taxon>Oikopleuridae</taxon>
        <taxon>Oikopleura</taxon>
    </lineage>
</organism>
<gene>
    <name evidence="2" type="ORF">GSOID_T00013928001</name>
</gene>
<keyword evidence="3" id="KW-1185">Reference proteome</keyword>
<evidence type="ECO:0000256" key="1">
    <source>
        <dbReference type="SAM" id="MobiDB-lite"/>
    </source>
</evidence>
<feature type="compositionally biased region" description="Basic and acidic residues" evidence="1">
    <location>
        <begin position="324"/>
        <end position="339"/>
    </location>
</feature>
<feature type="region of interest" description="Disordered" evidence="1">
    <location>
        <begin position="105"/>
        <end position="127"/>
    </location>
</feature>
<evidence type="ECO:0000313" key="3">
    <source>
        <dbReference type="Proteomes" id="UP000001307"/>
    </source>
</evidence>
<name>E4Y181_OIKDI</name>
<dbReference type="AlphaFoldDB" id="E4Y181"/>
<feature type="region of interest" description="Disordered" evidence="1">
    <location>
        <begin position="322"/>
        <end position="341"/>
    </location>
</feature>
<dbReference type="OrthoDB" id="10692765at2759"/>
<dbReference type="InParanoid" id="E4Y181"/>
<sequence>QPWQIDAIKKAFDDETKRKSVAAVTRALLTRRGIQPSLAPTKLGLFLSSISKDFNARAAQQNPDENKRDGDNIESSLCWAIFKEERYGSFDFVHAKSSAEIADKANKRTMPPPPPSPPAIVSSPGSTSASSLRGDSYARSWMKFDSFFPVFDQDEWGSIFVSDLLVWVRYSGSVGWCLRSITCDFEEAHLQALVYDLNSAAKLCYPWPGGDDDILSGSADADKAAILLLMGFNPRPGTPTFGYKLKRETERLIGCGFLKRELSKPVSAFQSEQLADKLENMVFRLTLAAKHNDIKSNEFEEHDMIVDRFHNVALGLDAQFFNRDPQKSDGRQQQTREEGGGVGFARVSPFESVRNAVRKSLPLIFRSEKKFLWPSWRTLNSDPFLQFAAIVHRKPSVNVAVWRQNYSRSTFLPDGV</sequence>
<feature type="non-terminal residue" evidence="2">
    <location>
        <position position="1"/>
    </location>
</feature>
<dbReference type="EMBL" id="FN653584">
    <property type="protein sequence ID" value="CBY15628.1"/>
    <property type="molecule type" value="Genomic_DNA"/>
</dbReference>
<proteinExistence type="predicted"/>
<evidence type="ECO:0000313" key="2">
    <source>
        <dbReference type="EMBL" id="CBY15628.1"/>
    </source>
</evidence>
<accession>E4Y181</accession>